<gene>
    <name evidence="1" type="ORF">FVF75_13180</name>
</gene>
<evidence type="ECO:0000313" key="1">
    <source>
        <dbReference type="EMBL" id="TYB80583.1"/>
    </source>
</evidence>
<dbReference type="EMBL" id="VSIY01000013">
    <property type="protein sequence ID" value="TYB80583.1"/>
    <property type="molecule type" value="Genomic_DNA"/>
</dbReference>
<dbReference type="RefSeq" id="WP_148378739.1">
    <property type="nucleotide sequence ID" value="NZ_VSIY01000013.1"/>
</dbReference>
<keyword evidence="2" id="KW-1185">Reference proteome</keyword>
<reference evidence="1 2" key="1">
    <citation type="submission" date="2019-08" db="EMBL/GenBank/DDBJ databases">
        <title>Identification of a novel species of the genus Boseongicola.</title>
        <authorList>
            <person name="Zhang X.-Q."/>
        </authorList>
    </citation>
    <scope>NUCLEOTIDE SEQUENCE [LARGE SCALE GENOMIC DNA]</scope>
    <source>
        <strain evidence="1 2">HY14</strain>
    </source>
</reference>
<dbReference type="AlphaFoldDB" id="A0A5D0RGR6"/>
<name>A0A5D0RGR6_9RHOB</name>
<organism evidence="1 2">
    <name type="scientific">Maritimibacter fusiformis</name>
    <dbReference type="NCBI Taxonomy" id="2603819"/>
    <lineage>
        <taxon>Bacteria</taxon>
        <taxon>Pseudomonadati</taxon>
        <taxon>Pseudomonadota</taxon>
        <taxon>Alphaproteobacteria</taxon>
        <taxon>Rhodobacterales</taxon>
        <taxon>Roseobacteraceae</taxon>
        <taxon>Maritimibacter</taxon>
    </lineage>
</organism>
<proteinExistence type="predicted"/>
<dbReference type="Proteomes" id="UP000322080">
    <property type="component" value="Unassembled WGS sequence"/>
</dbReference>
<evidence type="ECO:0000313" key="2">
    <source>
        <dbReference type="Proteomes" id="UP000322080"/>
    </source>
</evidence>
<accession>A0A5D0RGR6</accession>
<sequence length="288" mass="31724">MPRLFPMAVLIWLVLGTAGRAEPIDLGFVAVVCGLDDPHDDEATRNYIDEVAGWTSLNHVCLDTPEESTHRLAATKGRFAALLHVEPVFFEGGRRLRWQEAAGRLWPTYAEAIRAAEVMPAFYLADEPQLRHLDPALLSRAARMIRDEFPAARIAVVEAYLPDQPLVIPPEIDLWGFNAYTLRDPGADPGYLAQLDRVEAALAPHQSLILVADAMFTPIHARAGLTPADMAEVALAYERLARARPRVTAMIGYTWAGGIDGPDELGLRELPAPVRDTWRAIGLRLTAP</sequence>
<protein>
    <submittedName>
        <fullName evidence="1">Uncharacterized protein</fullName>
    </submittedName>
</protein>
<comment type="caution">
    <text evidence="1">The sequence shown here is derived from an EMBL/GenBank/DDBJ whole genome shotgun (WGS) entry which is preliminary data.</text>
</comment>